<keyword evidence="7" id="KW-1185">Reference proteome</keyword>
<evidence type="ECO:0000256" key="2">
    <source>
        <dbReference type="ARBA" id="ARBA00023125"/>
    </source>
</evidence>
<dbReference type="Pfam" id="PF00440">
    <property type="entry name" value="TetR_N"/>
    <property type="match status" value="1"/>
</dbReference>
<dbReference type="SUPFAM" id="SSF46689">
    <property type="entry name" value="Homeodomain-like"/>
    <property type="match status" value="1"/>
</dbReference>
<dbReference type="PRINTS" id="PR00455">
    <property type="entry name" value="HTHTETR"/>
</dbReference>
<feature type="DNA-binding region" description="H-T-H motif" evidence="4">
    <location>
        <begin position="37"/>
        <end position="56"/>
    </location>
</feature>
<dbReference type="PANTHER" id="PTHR30055">
    <property type="entry name" value="HTH-TYPE TRANSCRIPTIONAL REGULATOR RUTR"/>
    <property type="match status" value="1"/>
</dbReference>
<gene>
    <name evidence="6" type="ORF">FHR92_003165</name>
</gene>
<dbReference type="EMBL" id="JACJIP010000021">
    <property type="protein sequence ID" value="MBA9086685.1"/>
    <property type="molecule type" value="Genomic_DNA"/>
</dbReference>
<evidence type="ECO:0000256" key="1">
    <source>
        <dbReference type="ARBA" id="ARBA00023015"/>
    </source>
</evidence>
<evidence type="ECO:0000259" key="5">
    <source>
        <dbReference type="PROSITE" id="PS50977"/>
    </source>
</evidence>
<protein>
    <submittedName>
        <fullName evidence="6">AcrR family transcriptional regulator</fullName>
    </submittedName>
</protein>
<dbReference type="PROSITE" id="PS50977">
    <property type="entry name" value="HTH_TETR_2"/>
    <property type="match status" value="1"/>
</dbReference>
<evidence type="ECO:0000313" key="7">
    <source>
        <dbReference type="Proteomes" id="UP000567067"/>
    </source>
</evidence>
<dbReference type="Gene3D" id="1.10.357.10">
    <property type="entry name" value="Tetracycline Repressor, domain 2"/>
    <property type="match status" value="1"/>
</dbReference>
<dbReference type="InterPro" id="IPR001647">
    <property type="entry name" value="HTH_TetR"/>
</dbReference>
<evidence type="ECO:0000313" key="6">
    <source>
        <dbReference type="EMBL" id="MBA9086685.1"/>
    </source>
</evidence>
<evidence type="ECO:0000256" key="4">
    <source>
        <dbReference type="PROSITE-ProRule" id="PRU00335"/>
    </source>
</evidence>
<keyword evidence="2 4" id="KW-0238">DNA-binding</keyword>
<sequence>MMTPRTKEQNEIIRIRRIAQIVKAAADVYLDKGVLMEIRDVAASADLGYGTVYHYYKNKTDLLHDVLWQAMERAAVEMAELVNSDIVASANQSSYTGWGSRLLKLWARDHGLYLLCQLGGDHFRSLPEQFAGALTVAYHENVLRPVSAMIEYRQEQEIKEAGVSPPRQAELLLAALTGCALLPLRRGTLHTEAEQIAHFLFEGRGIS</sequence>
<dbReference type="GO" id="GO:0003700">
    <property type="term" value="F:DNA-binding transcription factor activity"/>
    <property type="evidence" value="ECO:0007669"/>
    <property type="project" value="TreeGrafter"/>
</dbReference>
<comment type="caution">
    <text evidence="6">The sequence shown here is derived from an EMBL/GenBank/DDBJ whole genome shotgun (WGS) entry which is preliminary data.</text>
</comment>
<proteinExistence type="predicted"/>
<keyword evidence="3" id="KW-0804">Transcription</keyword>
<dbReference type="InterPro" id="IPR050109">
    <property type="entry name" value="HTH-type_TetR-like_transc_reg"/>
</dbReference>
<keyword evidence="1" id="KW-0805">Transcription regulation</keyword>
<dbReference type="Proteomes" id="UP000567067">
    <property type="component" value="Unassembled WGS sequence"/>
</dbReference>
<reference evidence="6 7" key="1">
    <citation type="submission" date="2020-08" db="EMBL/GenBank/DDBJ databases">
        <title>Genomic Encyclopedia of Type Strains, Phase III (KMG-III): the genomes of soil and plant-associated and newly described type strains.</title>
        <authorList>
            <person name="Whitman W."/>
        </authorList>
    </citation>
    <scope>NUCLEOTIDE SEQUENCE [LARGE SCALE GENOMIC DNA]</scope>
    <source>
        <strain evidence="6 7">CECT 8693</strain>
    </source>
</reference>
<name>A0A7W3SUV7_9BACL</name>
<dbReference type="PANTHER" id="PTHR30055:SF234">
    <property type="entry name" value="HTH-TYPE TRANSCRIPTIONAL REGULATOR BETI"/>
    <property type="match status" value="1"/>
</dbReference>
<organism evidence="6 7">
    <name type="scientific">Fontibacillus solani</name>
    <dbReference type="NCBI Taxonomy" id="1572857"/>
    <lineage>
        <taxon>Bacteria</taxon>
        <taxon>Bacillati</taxon>
        <taxon>Bacillota</taxon>
        <taxon>Bacilli</taxon>
        <taxon>Bacillales</taxon>
        <taxon>Paenibacillaceae</taxon>
        <taxon>Fontibacillus</taxon>
    </lineage>
</organism>
<dbReference type="AlphaFoldDB" id="A0A7W3SUV7"/>
<accession>A0A7W3SUV7</accession>
<evidence type="ECO:0000256" key="3">
    <source>
        <dbReference type="ARBA" id="ARBA00023163"/>
    </source>
</evidence>
<dbReference type="InterPro" id="IPR009057">
    <property type="entry name" value="Homeodomain-like_sf"/>
</dbReference>
<feature type="domain" description="HTH tetR-type" evidence="5">
    <location>
        <begin position="15"/>
        <end position="74"/>
    </location>
</feature>
<dbReference type="GO" id="GO:0000976">
    <property type="term" value="F:transcription cis-regulatory region binding"/>
    <property type="evidence" value="ECO:0007669"/>
    <property type="project" value="TreeGrafter"/>
</dbReference>